<dbReference type="GO" id="GO:0009279">
    <property type="term" value="C:cell outer membrane"/>
    <property type="evidence" value="ECO:0007669"/>
    <property type="project" value="UniProtKB-SubCell"/>
</dbReference>
<dbReference type="InterPro" id="IPR028974">
    <property type="entry name" value="TSP_type-3_rpt"/>
</dbReference>
<evidence type="ECO:0000256" key="4">
    <source>
        <dbReference type="ARBA" id="ARBA00023237"/>
    </source>
</evidence>
<organism evidence="8">
    <name type="scientific">Magnetococcus massalia (strain MO-1)</name>
    <dbReference type="NCBI Taxonomy" id="451514"/>
    <lineage>
        <taxon>Bacteria</taxon>
        <taxon>Pseudomonadati</taxon>
        <taxon>Pseudomonadota</taxon>
        <taxon>Magnetococcia</taxon>
        <taxon>Magnetococcales</taxon>
        <taxon>Magnetococcaceae</taxon>
        <taxon>Magnetococcus</taxon>
    </lineage>
</organism>
<keyword evidence="4" id="KW-0998">Cell outer membrane</keyword>
<feature type="region of interest" description="Disordered" evidence="6">
    <location>
        <begin position="264"/>
        <end position="288"/>
    </location>
</feature>
<evidence type="ECO:0000256" key="3">
    <source>
        <dbReference type="ARBA" id="ARBA00023136"/>
    </source>
</evidence>
<dbReference type="GO" id="GO:0007155">
    <property type="term" value="P:cell adhesion"/>
    <property type="evidence" value="ECO:0007669"/>
    <property type="project" value="InterPro"/>
</dbReference>
<dbReference type="Pfam" id="PF02412">
    <property type="entry name" value="TSP_3"/>
    <property type="match status" value="3"/>
</dbReference>
<dbReference type="PROSITE" id="PS51123">
    <property type="entry name" value="OMPA_2"/>
    <property type="match status" value="1"/>
</dbReference>
<keyword evidence="3 5" id="KW-0472">Membrane</keyword>
<evidence type="ECO:0000313" key="8">
    <source>
        <dbReference type="EMBL" id="CRH05251.1"/>
    </source>
</evidence>
<comment type="subcellular location">
    <subcellularLocation>
        <location evidence="1">Cell outer membrane</location>
    </subcellularLocation>
</comment>
<dbReference type="EMBL" id="LO017727">
    <property type="protein sequence ID" value="CRH05251.1"/>
    <property type="molecule type" value="Genomic_DNA"/>
</dbReference>
<reference evidence="8" key="1">
    <citation type="submission" date="2015-04" db="EMBL/GenBank/DDBJ databases">
        <authorList>
            <person name="Syromyatnikov M.Y."/>
            <person name="Popov V.N."/>
        </authorList>
    </citation>
    <scope>NUCLEOTIDE SEQUENCE</scope>
    <source>
        <strain evidence="8">MO-1</strain>
    </source>
</reference>
<dbReference type="PANTHER" id="PTHR30329">
    <property type="entry name" value="STATOR ELEMENT OF FLAGELLAR MOTOR COMPLEX"/>
    <property type="match status" value="1"/>
</dbReference>
<dbReference type="InterPro" id="IPR006665">
    <property type="entry name" value="OmpA-like"/>
</dbReference>
<dbReference type="InterPro" id="IPR036737">
    <property type="entry name" value="OmpA-like_sf"/>
</dbReference>
<dbReference type="PANTHER" id="PTHR30329:SF21">
    <property type="entry name" value="LIPOPROTEIN YIAD-RELATED"/>
    <property type="match status" value="1"/>
</dbReference>
<keyword evidence="2" id="KW-0732">Signal</keyword>
<evidence type="ECO:0000259" key="7">
    <source>
        <dbReference type="PROSITE" id="PS51123"/>
    </source>
</evidence>
<proteinExistence type="predicted"/>
<accession>A0A1S7LH41</accession>
<dbReference type="CDD" id="cd07185">
    <property type="entry name" value="OmpA_C-like"/>
    <property type="match status" value="1"/>
</dbReference>
<evidence type="ECO:0000256" key="5">
    <source>
        <dbReference type="PROSITE-ProRule" id="PRU00473"/>
    </source>
</evidence>
<evidence type="ECO:0000256" key="1">
    <source>
        <dbReference type="ARBA" id="ARBA00004442"/>
    </source>
</evidence>
<dbReference type="InterPro" id="IPR050330">
    <property type="entry name" value="Bact_OuterMem_StrucFunc"/>
</dbReference>
<dbReference type="Pfam" id="PF00691">
    <property type="entry name" value="OmpA"/>
    <property type="match status" value="1"/>
</dbReference>
<feature type="domain" description="OmpA-like" evidence="7">
    <location>
        <begin position="178"/>
        <end position="295"/>
    </location>
</feature>
<protein>
    <submittedName>
        <fullName evidence="8">Putative Outer membrane protein with four thrombospondin type 3 repeat domains and one peptide glycan binding domain. Thrombospondin type 3 repeat probably binds to calcium</fullName>
    </submittedName>
</protein>
<evidence type="ECO:0000256" key="2">
    <source>
        <dbReference type="ARBA" id="ARBA00022729"/>
    </source>
</evidence>
<name>A0A1S7LH41_MAGMO</name>
<gene>
    <name evidence="8" type="ORF">MAGMO_1057</name>
</gene>
<dbReference type="InterPro" id="IPR006664">
    <property type="entry name" value="OMP_bac"/>
</dbReference>
<evidence type="ECO:0000256" key="6">
    <source>
        <dbReference type="SAM" id="MobiDB-lite"/>
    </source>
</evidence>
<dbReference type="SUPFAM" id="SSF103088">
    <property type="entry name" value="OmpA-like"/>
    <property type="match status" value="1"/>
</dbReference>
<dbReference type="InterPro" id="IPR003367">
    <property type="entry name" value="Thrombospondin_3-like_rpt"/>
</dbReference>
<dbReference type="SUPFAM" id="SSF103647">
    <property type="entry name" value="TSP type-3 repeat"/>
    <property type="match status" value="1"/>
</dbReference>
<dbReference type="PRINTS" id="PR01021">
    <property type="entry name" value="OMPADOMAIN"/>
</dbReference>
<sequence>MAGGHGGMDHSPFKGWVQWHPQHGADVFSNAGTQHYPFKPAVRKPVCAHGMDKMGKCLKPMPGDADGDGVLDPKDQCPKTPFGLMVDMKGCSMDADGDGVRDSMDRCPDTPAGYPVDERGCTLDSDRDGVIDPHDKCPGTEMGVSVDAVGCDGAPDVDGDGVLNAVDACPDTPEGLMVSANGCWKVDGIYFNTNSHSIKTKGIMLLKEAAAVLKKYSHFRVGLHGHTDARASDAYNMSLSKRRAEAATWYLNEKQGISRERLEPMPFGESKPAVENAQSATEMQLNRRIELHRIP</sequence>
<dbReference type="Gene3D" id="4.10.1080.10">
    <property type="entry name" value="TSP type-3 repeat"/>
    <property type="match status" value="1"/>
</dbReference>
<dbReference type="AlphaFoldDB" id="A0A1S7LH41"/>
<dbReference type="GO" id="GO:0005509">
    <property type="term" value="F:calcium ion binding"/>
    <property type="evidence" value="ECO:0007669"/>
    <property type="project" value="InterPro"/>
</dbReference>
<dbReference type="Gene3D" id="3.30.1330.60">
    <property type="entry name" value="OmpA-like domain"/>
    <property type="match status" value="1"/>
</dbReference>